<dbReference type="PROSITE" id="PS50297">
    <property type="entry name" value="ANK_REP_REGION"/>
    <property type="match status" value="4"/>
</dbReference>
<dbReference type="PANTHER" id="PTHR24198:SF165">
    <property type="entry name" value="ANKYRIN REPEAT-CONTAINING PROTEIN-RELATED"/>
    <property type="match status" value="1"/>
</dbReference>
<proteinExistence type="predicted"/>
<gene>
    <name evidence="4" type="ORF">MEDL_60</name>
</gene>
<accession>A0A8S3PLU5</accession>
<evidence type="ECO:0000256" key="1">
    <source>
        <dbReference type="ARBA" id="ARBA00022737"/>
    </source>
</evidence>
<keyword evidence="1" id="KW-0677">Repeat</keyword>
<dbReference type="PANTHER" id="PTHR24198">
    <property type="entry name" value="ANKYRIN REPEAT AND PROTEIN KINASE DOMAIN-CONTAINING PROTEIN"/>
    <property type="match status" value="1"/>
</dbReference>
<feature type="repeat" description="ANK" evidence="3">
    <location>
        <begin position="250"/>
        <end position="282"/>
    </location>
</feature>
<dbReference type="PROSITE" id="PS50088">
    <property type="entry name" value="ANK_REPEAT"/>
    <property type="match status" value="4"/>
</dbReference>
<evidence type="ECO:0000313" key="4">
    <source>
        <dbReference type="EMBL" id="CAG2184437.1"/>
    </source>
</evidence>
<organism evidence="4 5">
    <name type="scientific">Mytilus edulis</name>
    <name type="common">Blue mussel</name>
    <dbReference type="NCBI Taxonomy" id="6550"/>
    <lineage>
        <taxon>Eukaryota</taxon>
        <taxon>Metazoa</taxon>
        <taxon>Spiralia</taxon>
        <taxon>Lophotrochozoa</taxon>
        <taxon>Mollusca</taxon>
        <taxon>Bivalvia</taxon>
        <taxon>Autobranchia</taxon>
        <taxon>Pteriomorphia</taxon>
        <taxon>Mytilida</taxon>
        <taxon>Mytiloidea</taxon>
        <taxon>Mytilidae</taxon>
        <taxon>Mytilinae</taxon>
        <taxon>Mytilus</taxon>
    </lineage>
</organism>
<sequence>MSGKYWEVLGSIQTENKTYRNLLLSFLKEQDTCQQTSYVAGDDGLTPLFVSSSLGYIDFVKYFIVKCPDHINAKDKESRSPFYVACKNGHIAVVRYLIHFYEDVNAEMVYKVTALSSACLNGHTEVVQLLLDNNADVNRTNKANQNALYYACLNGNVQLMSLLLSAYNLGRTIRDNDDRTTLHTSCIKGNTQRLKHTKKFVRDVNQQSDFGCTPLFIACEKGHYETVKWLLDLNGQTSEKCVDTTIKDNTGCSILHIACGNGHTEVVKLLIDVGMNVNDTTDKGYTSLLAACLSGHYETVKFLLALNGQKLNSRVDTTIKNIKGWSALHAACSTGHTEIVKLLIDVGLNVNDQTNESHALYS</sequence>
<keyword evidence="2 3" id="KW-0040">ANK repeat</keyword>
<comment type="caution">
    <text evidence="4">The sequence shown here is derived from an EMBL/GenBank/DDBJ whole genome shotgun (WGS) entry which is preliminary data.</text>
</comment>
<feature type="repeat" description="ANK" evidence="3">
    <location>
        <begin position="323"/>
        <end position="355"/>
    </location>
</feature>
<feature type="repeat" description="ANK" evidence="3">
    <location>
        <begin position="77"/>
        <end position="109"/>
    </location>
</feature>
<protein>
    <submittedName>
        <fullName evidence="4">Uncharacterized protein</fullName>
    </submittedName>
</protein>
<keyword evidence="5" id="KW-1185">Reference proteome</keyword>
<dbReference type="PRINTS" id="PR01415">
    <property type="entry name" value="ANKYRIN"/>
</dbReference>
<dbReference type="Gene3D" id="1.25.40.20">
    <property type="entry name" value="Ankyrin repeat-containing domain"/>
    <property type="match status" value="2"/>
</dbReference>
<dbReference type="InterPro" id="IPR002110">
    <property type="entry name" value="Ankyrin_rpt"/>
</dbReference>
<dbReference type="Pfam" id="PF12796">
    <property type="entry name" value="Ank_2"/>
    <property type="match status" value="4"/>
</dbReference>
<dbReference type="Proteomes" id="UP000683360">
    <property type="component" value="Unassembled WGS sequence"/>
</dbReference>
<reference evidence="4" key="1">
    <citation type="submission" date="2021-03" db="EMBL/GenBank/DDBJ databases">
        <authorList>
            <person name="Bekaert M."/>
        </authorList>
    </citation>
    <scope>NUCLEOTIDE SEQUENCE</scope>
</reference>
<evidence type="ECO:0000313" key="5">
    <source>
        <dbReference type="Proteomes" id="UP000683360"/>
    </source>
</evidence>
<dbReference type="SMART" id="SM00248">
    <property type="entry name" value="ANK"/>
    <property type="match status" value="9"/>
</dbReference>
<dbReference type="AlphaFoldDB" id="A0A8S3PLU5"/>
<dbReference type="Pfam" id="PF13637">
    <property type="entry name" value="Ank_4"/>
    <property type="match status" value="1"/>
</dbReference>
<evidence type="ECO:0000256" key="3">
    <source>
        <dbReference type="PROSITE-ProRule" id="PRU00023"/>
    </source>
</evidence>
<evidence type="ECO:0000256" key="2">
    <source>
        <dbReference type="ARBA" id="ARBA00023043"/>
    </source>
</evidence>
<dbReference type="SUPFAM" id="SSF48403">
    <property type="entry name" value="Ankyrin repeat"/>
    <property type="match status" value="1"/>
</dbReference>
<dbReference type="OrthoDB" id="194358at2759"/>
<name>A0A8S3PLU5_MYTED</name>
<dbReference type="EMBL" id="CAJPWZ010000004">
    <property type="protein sequence ID" value="CAG2184437.1"/>
    <property type="molecule type" value="Genomic_DNA"/>
</dbReference>
<dbReference type="InterPro" id="IPR036770">
    <property type="entry name" value="Ankyrin_rpt-contain_sf"/>
</dbReference>
<feature type="repeat" description="ANK" evidence="3">
    <location>
        <begin position="110"/>
        <end position="142"/>
    </location>
</feature>